<dbReference type="SUPFAM" id="SSF49299">
    <property type="entry name" value="PKD domain"/>
    <property type="match status" value="5"/>
</dbReference>
<dbReference type="InterPro" id="IPR029865">
    <property type="entry name" value="KIAA0319-like"/>
</dbReference>
<dbReference type="EMBL" id="CP022684">
    <property type="protein sequence ID" value="AUM12156.1"/>
    <property type="molecule type" value="Genomic_DNA"/>
</dbReference>
<feature type="domain" description="Fibronectin type-III" evidence="2">
    <location>
        <begin position="330"/>
        <end position="415"/>
    </location>
</feature>
<feature type="chain" id="PRO_5014947099" description="Fibronectin type-III domain-containing protein" evidence="1">
    <location>
        <begin position="28"/>
        <end position="2056"/>
    </location>
</feature>
<dbReference type="RefSeq" id="WP_101893492.1">
    <property type="nucleotide sequence ID" value="NZ_CP022684.1"/>
</dbReference>
<evidence type="ECO:0000313" key="4">
    <source>
        <dbReference type="Proteomes" id="UP000235116"/>
    </source>
</evidence>
<protein>
    <recommendedName>
        <fullName evidence="2">Fibronectin type-III domain-containing protein</fullName>
    </recommendedName>
</protein>
<reference evidence="4" key="1">
    <citation type="submission" date="2017-08" db="EMBL/GenBank/DDBJ databases">
        <title>Direct submision.</title>
        <authorList>
            <person name="Kim S.-J."/>
            <person name="Rhee S.-K."/>
        </authorList>
    </citation>
    <scope>NUCLEOTIDE SEQUENCE [LARGE SCALE GENOMIC DNA]</scope>
    <source>
        <strain evidence="4">GI5</strain>
    </source>
</reference>
<evidence type="ECO:0000259" key="2">
    <source>
        <dbReference type="PROSITE" id="PS50853"/>
    </source>
</evidence>
<dbReference type="SUPFAM" id="SSF49265">
    <property type="entry name" value="Fibronectin type III"/>
    <property type="match status" value="3"/>
</dbReference>
<accession>A0A2K9LIH3</accession>
<dbReference type="SMART" id="SM00060">
    <property type="entry name" value="FN3"/>
    <property type="match status" value="5"/>
</dbReference>
<dbReference type="PANTHER" id="PTHR46182">
    <property type="entry name" value="FI19480P1"/>
    <property type="match status" value="1"/>
</dbReference>
<evidence type="ECO:0000313" key="3">
    <source>
        <dbReference type="EMBL" id="AUM12156.1"/>
    </source>
</evidence>
<dbReference type="PANTHER" id="PTHR46182:SF2">
    <property type="entry name" value="FI19480P1"/>
    <property type="match status" value="1"/>
</dbReference>
<evidence type="ECO:0000256" key="1">
    <source>
        <dbReference type="SAM" id="SignalP"/>
    </source>
</evidence>
<dbReference type="CDD" id="cd00063">
    <property type="entry name" value="FN3"/>
    <property type="match status" value="4"/>
</dbReference>
<dbReference type="GO" id="GO:0016020">
    <property type="term" value="C:membrane"/>
    <property type="evidence" value="ECO:0007669"/>
    <property type="project" value="TreeGrafter"/>
</dbReference>
<feature type="domain" description="Fibronectin type-III" evidence="2">
    <location>
        <begin position="1429"/>
        <end position="1514"/>
    </location>
</feature>
<keyword evidence="4" id="KW-1185">Reference proteome</keyword>
<dbReference type="KEGG" id="kak:Kalk_06910"/>
<dbReference type="InterPro" id="IPR003961">
    <property type="entry name" value="FN3_dom"/>
</dbReference>
<gene>
    <name evidence="3" type="ORF">Kalk_06910</name>
</gene>
<feature type="signal peptide" evidence="1">
    <location>
        <begin position="1"/>
        <end position="27"/>
    </location>
</feature>
<name>A0A2K9LIH3_9GAMM</name>
<dbReference type="GO" id="GO:0031410">
    <property type="term" value="C:cytoplasmic vesicle"/>
    <property type="evidence" value="ECO:0007669"/>
    <property type="project" value="TreeGrafter"/>
</dbReference>
<feature type="domain" description="Fibronectin type-III" evidence="2">
    <location>
        <begin position="695"/>
        <end position="780"/>
    </location>
</feature>
<keyword evidence="1" id="KW-0732">Signal</keyword>
<dbReference type="Gene3D" id="2.60.40.10">
    <property type="entry name" value="Immunoglobulins"/>
    <property type="match status" value="10"/>
</dbReference>
<feature type="domain" description="Fibronectin type-III" evidence="2">
    <location>
        <begin position="1063"/>
        <end position="1148"/>
    </location>
</feature>
<organism evidence="3 4">
    <name type="scientific">Ketobacter alkanivorans</name>
    <dbReference type="NCBI Taxonomy" id="1917421"/>
    <lineage>
        <taxon>Bacteria</taxon>
        <taxon>Pseudomonadati</taxon>
        <taxon>Pseudomonadota</taxon>
        <taxon>Gammaproteobacteria</taxon>
        <taxon>Pseudomonadales</taxon>
        <taxon>Ketobacteraceae</taxon>
        <taxon>Ketobacter</taxon>
    </lineage>
</organism>
<dbReference type="Proteomes" id="UP000235116">
    <property type="component" value="Chromosome"/>
</dbReference>
<dbReference type="InterPro" id="IPR036116">
    <property type="entry name" value="FN3_sf"/>
</dbReference>
<sequence>MTIISVKSWIKPALLTIASVSASWSQAAIEFGGISFDDNAFADRVLSTDFTGDLTGCGGVVPASIDEAIAGSDLNTWINYGYHDMEPGPNGDYNSAAPPYQYIELAFTDNVVVNNPGNDLAVFQIGTANSVRVGLDKASIQAPYAPGSVTVISDPVAMPTPYYNNCIQVTIAYIDLSDLGVAEGASVYRVFLTSPLMENGDVAWYNPAYPQLGVPELAGAAALHSAAKGNYAPEVDAGSDRIISLPADTVTLAGGIVDDSLPSDTLTSAWSQVSGPAGVLFSNSASPGSQVTFPQVGTYELQLTASDGVLNSLDTMTVTVTAADSQAPTAPLNLQGSTLSNTGVALAWEPSSDNIAVQHYNIYRNDVLLTTTTDLFYRDFMVDAATTYWYTVQAQDPAGNVSDLSSGVVVTLSEALLAVQISSGADDAEEFVDGGVDRFGGDLELVEDGGRGAQHVGLRFQGVALPAGVEIVHAWLEFQADETSSEPTSLTIRGLAEDAPAAFSGNAFDISSRPQTVAYADWNSLPSWNTVGQLHASVDIAVVVQELVDRAGWQSGNNLGFVITGSGRRVAESYDASPYAAPRLFVEYIMGPPVNQAPMVDAGDDATLLLPTYELMLSGSAADDGLPAGTLTSTWSQVSGPDSVVFSDAYSLSPTATFPMDGVYELELSVSDGELSVVDTVTVSVYAPDVTAPSVPANVQLSAANDGSVTISWEAATDDTGVQAYYVYRDGVEVAHLAALTHMDVGLSELTEYGYQIQAEDFSGNVSALSAVQFVTVPAAPLPGIMVDIRISSGNNDAEEADDGRIDLGSTDLELVDEIGMGNQHVGLRFVGVPVPSGATIANAWLEFEADETGGSATSLNIAIFADTNVAAFSTAAYDITSRSTMGSVAWNNLPAWNALDQKHQTPSIASLVQAVVNTPGWAAGNAMGFVVSGTGTRTAESYNGEQAAAPTLHIEYYEGAPVNQAPTVDAGADAVLVLPDNQLALTGSVTDDGLSGSLDLEWSVISGPDTVSFSAPGSASTTATFTTAGVYVLQLQADDSEFVAADSITVTVSEPDLIAPIAPDSLTAAVSGVGSITVSWSAATDNVGIQLYRLYRDGVLLVELAGLEYVDTDLDAETYYEYQVLAVDVAGNTSPLSVADGATTPFVPDSVTVVDVAVSTGTDDAEEADDGRIDLGSTDLELVDEVGMGNQTVGVRFASVPVPAGAIITNAYLQFQADEAGGSATNLNIRAIDEANTPTFTSAAFNISSRNVTAAEQWNSLPAWSVDQNHVTPDIAGLVQQVVNNPGWVSGNAMGFVITGTGTRTAESYNGERTAAPILHVEYYEGDPVNQAPVANAGSDLVVSMSSPVTVLSGAYADDGVTPVTVEWSQVGGPAMVVFSAPDVASPEVTFSDAGVYTLMFSVDDGEFIVSDTVTVTVTAPDATAPDAPVGVVAVANGDASVTLSWNAATDNVGVVAYRVYRSALQIAEVADLTFTDVGLDSETYYEYQISALDAAGNESIYSFTVGVTTPFIPDAVFTLDVAISAGEDDVEEGEDGRMDLYSTDLELVDEVGMGNQRVGLRFADVQLPAGVVITNAWLQFEADEAGSGASTLTIAIVDEANMPTFTADAYNVSSRATAGSVIWDALPAWSVDQVHQSPNLAGLIQPLVSSSTWGAGNALGFVITGTGTRTAESYNGERPAAPVLHIEYYEGEPVNQAPVVNAGADQLLSLPADTITLNGSLIDDGLTSYMDLSWTVLSGPAGVTFSNDMAAVTDATFMAEGTYELQLSADDGEFTASDSVIVTVLAPDIESPSVPQGVSAVLQANGDVLVNWAASTDNTGVAGYWVYRNGVQVSDQSGAGGFVDSGLGVGSYTYVVGAYDYAGNQSDESTSAVVVIDSVVQTLDIQVSLSEDDAEEQADGSIQLYSSDLEIVDEVGYSLQTVGVRFQGVAIPANAEIVNAYITFEVDEASSGDAFISITAEDSANPVTFSNDAYNITNRTTLVSSVQWDISGAWSVDQRFNTADLSSLIQVLVDRGDWVSGGAMSFIFTGSGTRTVESYNGERAAAPTLHIEYR</sequence>
<dbReference type="SMART" id="SM00089">
    <property type="entry name" value="PKD"/>
    <property type="match status" value="4"/>
</dbReference>
<dbReference type="PROSITE" id="PS50853">
    <property type="entry name" value="FN3"/>
    <property type="match status" value="4"/>
</dbReference>
<dbReference type="InterPro" id="IPR022409">
    <property type="entry name" value="PKD/Chitinase_dom"/>
</dbReference>
<dbReference type="Pfam" id="PF22352">
    <property type="entry name" value="K319L-like_PKD"/>
    <property type="match status" value="5"/>
</dbReference>
<dbReference type="InterPro" id="IPR035986">
    <property type="entry name" value="PKD_dom_sf"/>
</dbReference>
<dbReference type="InterPro" id="IPR013783">
    <property type="entry name" value="Ig-like_fold"/>
</dbReference>
<proteinExistence type="predicted"/>
<dbReference type="OrthoDB" id="369088at2"/>